<sequence length="105" mass="11888">MASLYLCLPLSLSCSFFFAGVHFVDQHRGALIQRVVNVACILDALLGKQMLLDEQYDEIIAEKVPSVQMRKLFVASRAWGKPEKDTFLEVLKAQQPHLIRDLQGE</sequence>
<keyword evidence="2" id="KW-0963">Cytoplasm</keyword>
<dbReference type="EMBL" id="JAAWVQ010010076">
    <property type="protein sequence ID" value="MBN3271380.1"/>
    <property type="molecule type" value="Genomic_DNA"/>
</dbReference>
<evidence type="ECO:0000256" key="6">
    <source>
        <dbReference type="SAM" id="SignalP"/>
    </source>
</evidence>
<dbReference type="Gene3D" id="1.10.533.10">
    <property type="entry name" value="Death Domain, Fas"/>
    <property type="match status" value="1"/>
</dbReference>
<dbReference type="Proteomes" id="UP001166093">
    <property type="component" value="Unassembled WGS sequence"/>
</dbReference>
<organism evidence="8 9">
    <name type="scientific">Polyodon spathula</name>
    <name type="common">North American paddlefish</name>
    <name type="synonym">Squalus spathula</name>
    <dbReference type="NCBI Taxonomy" id="7913"/>
    <lineage>
        <taxon>Eukaryota</taxon>
        <taxon>Metazoa</taxon>
        <taxon>Chordata</taxon>
        <taxon>Craniata</taxon>
        <taxon>Vertebrata</taxon>
        <taxon>Euteleostomi</taxon>
        <taxon>Actinopterygii</taxon>
        <taxon>Chondrostei</taxon>
        <taxon>Acipenseriformes</taxon>
        <taxon>Polyodontidae</taxon>
        <taxon>Polyodon</taxon>
    </lineage>
</organism>
<comment type="caution">
    <text evidence="8">The sequence shown here is derived from an EMBL/GenBank/DDBJ whole genome shotgun (WGS) entry which is preliminary data.</text>
</comment>
<evidence type="ECO:0000256" key="1">
    <source>
        <dbReference type="ARBA" id="ARBA00004514"/>
    </source>
</evidence>
<evidence type="ECO:0000259" key="7">
    <source>
        <dbReference type="PROSITE" id="PS50209"/>
    </source>
</evidence>
<evidence type="ECO:0000256" key="5">
    <source>
        <dbReference type="ARBA" id="ARBA00023198"/>
    </source>
</evidence>
<evidence type="ECO:0000256" key="4">
    <source>
        <dbReference type="ARBA" id="ARBA00022859"/>
    </source>
</evidence>
<evidence type="ECO:0000313" key="9">
    <source>
        <dbReference type="Proteomes" id="UP001166093"/>
    </source>
</evidence>
<evidence type="ECO:0000256" key="2">
    <source>
        <dbReference type="ARBA" id="ARBA00022490"/>
    </source>
</evidence>
<dbReference type="CDD" id="cd08330">
    <property type="entry name" value="CARD_ASC_NALP1"/>
    <property type="match status" value="1"/>
</dbReference>
<dbReference type="InterPro" id="IPR011029">
    <property type="entry name" value="DEATH-like_dom_sf"/>
</dbReference>
<name>A0ABS2XB92_POLSP</name>
<dbReference type="InterPro" id="IPR051249">
    <property type="entry name" value="NLRP_Inflammasome"/>
</dbReference>
<dbReference type="SUPFAM" id="SSF47986">
    <property type="entry name" value="DEATH domain"/>
    <property type="match status" value="1"/>
</dbReference>
<feature type="non-terminal residue" evidence="8">
    <location>
        <position position="105"/>
    </location>
</feature>
<evidence type="ECO:0000256" key="3">
    <source>
        <dbReference type="ARBA" id="ARBA00022588"/>
    </source>
</evidence>
<feature type="signal peptide" evidence="6">
    <location>
        <begin position="1"/>
        <end position="26"/>
    </location>
</feature>
<feature type="chain" id="PRO_5046857561" evidence="6">
    <location>
        <begin position="27"/>
        <end position="105"/>
    </location>
</feature>
<dbReference type="InterPro" id="IPR001315">
    <property type="entry name" value="CARD"/>
</dbReference>
<dbReference type="PROSITE" id="PS50209">
    <property type="entry name" value="CARD"/>
    <property type="match status" value="1"/>
</dbReference>
<reference evidence="8" key="1">
    <citation type="journal article" date="2021" name="Cell">
        <title>Tracing the genetic footprints of vertebrate landing in non-teleost ray-finned fishes.</title>
        <authorList>
            <person name="Bi X."/>
            <person name="Wang K."/>
            <person name="Yang L."/>
            <person name="Pan H."/>
            <person name="Jiang H."/>
            <person name="Wei Q."/>
            <person name="Fang M."/>
            <person name="Yu H."/>
            <person name="Zhu C."/>
            <person name="Cai Y."/>
            <person name="He Y."/>
            <person name="Gan X."/>
            <person name="Zeng H."/>
            <person name="Yu D."/>
            <person name="Zhu Y."/>
            <person name="Jiang H."/>
            <person name="Qiu Q."/>
            <person name="Yang H."/>
            <person name="Zhang Y.E."/>
            <person name="Wang W."/>
            <person name="Zhu M."/>
            <person name="He S."/>
            <person name="Zhang G."/>
        </authorList>
    </citation>
    <scope>NUCLEOTIDE SEQUENCE</scope>
    <source>
        <strain evidence="8">Pddl_001</strain>
    </source>
</reference>
<keyword evidence="9" id="KW-1185">Reference proteome</keyword>
<gene>
    <name evidence="8" type="primary">Pycard_2</name>
    <name evidence="8" type="ORF">GTO93_0021864</name>
</gene>
<dbReference type="PANTHER" id="PTHR46985">
    <property type="entry name" value="NACHT, LRR AND PYD DOMAINS-CONTAINING PROTEIN 1"/>
    <property type="match status" value="1"/>
</dbReference>
<keyword evidence="3" id="KW-0399">Innate immunity</keyword>
<dbReference type="InterPro" id="IPR033516">
    <property type="entry name" value="CARD8/ASC/NALP1_CARD"/>
</dbReference>
<dbReference type="PANTHER" id="PTHR46985:SF2">
    <property type="entry name" value="APOPTOSIS-ASSOCIATED SPECK-LIKE PROTEIN CONTAINING A CARD"/>
    <property type="match status" value="1"/>
</dbReference>
<feature type="non-terminal residue" evidence="8">
    <location>
        <position position="1"/>
    </location>
</feature>
<proteinExistence type="predicted"/>
<keyword evidence="5" id="KW-0395">Inflammatory response</keyword>
<accession>A0ABS2XB92</accession>
<protein>
    <submittedName>
        <fullName evidence="8">ASC protein</fullName>
    </submittedName>
</protein>
<keyword evidence="6" id="KW-0732">Signal</keyword>
<comment type="subcellular location">
    <subcellularLocation>
        <location evidence="1">Cytoplasm</location>
        <location evidence="1">Cytosol</location>
    </subcellularLocation>
</comment>
<feature type="domain" description="CARD" evidence="7">
    <location>
        <begin position="22"/>
        <end position="105"/>
    </location>
</feature>
<dbReference type="Pfam" id="PF00619">
    <property type="entry name" value="CARD"/>
    <property type="match status" value="1"/>
</dbReference>
<keyword evidence="4" id="KW-0391">Immunity</keyword>
<evidence type="ECO:0000313" key="8">
    <source>
        <dbReference type="EMBL" id="MBN3271380.1"/>
    </source>
</evidence>